<keyword evidence="7" id="KW-0443">Lipid metabolism</keyword>
<dbReference type="PROSITE" id="PS50922">
    <property type="entry name" value="TLC"/>
    <property type="match status" value="1"/>
</dbReference>
<proteinExistence type="predicted"/>
<comment type="pathway">
    <text evidence="3">Lipid metabolism; sphingolipid metabolism.</text>
</comment>
<feature type="region of interest" description="Disordered" evidence="11">
    <location>
        <begin position="390"/>
        <end position="415"/>
    </location>
</feature>
<evidence type="ECO:0000313" key="14">
    <source>
        <dbReference type="EMBL" id="KAK9754230.1"/>
    </source>
</evidence>
<dbReference type="EMBL" id="JASPKY010000009">
    <property type="protein sequence ID" value="KAK9754230.1"/>
    <property type="molecule type" value="Genomic_DNA"/>
</dbReference>
<keyword evidence="6 12" id="KW-1133">Transmembrane helix</keyword>
<feature type="compositionally biased region" description="Low complexity" evidence="11">
    <location>
        <begin position="390"/>
        <end position="399"/>
    </location>
</feature>
<dbReference type="GO" id="GO:0005789">
    <property type="term" value="C:endoplasmic reticulum membrane"/>
    <property type="evidence" value="ECO:0007669"/>
    <property type="project" value="UniProtKB-SubCell"/>
</dbReference>
<gene>
    <name evidence="14" type="ORF">QE152_g1489</name>
</gene>
<feature type="transmembrane region" description="Helical" evidence="12">
    <location>
        <begin position="281"/>
        <end position="304"/>
    </location>
</feature>
<evidence type="ECO:0000256" key="9">
    <source>
        <dbReference type="ARBA" id="ARBA00049036"/>
    </source>
</evidence>
<comment type="caution">
    <text evidence="14">The sequence shown here is derived from an EMBL/GenBank/DDBJ whole genome shotgun (WGS) entry which is preliminary data.</text>
</comment>
<reference evidence="14 15" key="1">
    <citation type="journal article" date="2024" name="BMC Genomics">
        <title>De novo assembly and annotation of Popillia japonica's genome with initial clues to its potential as an invasive pest.</title>
        <authorList>
            <person name="Cucini C."/>
            <person name="Boschi S."/>
            <person name="Funari R."/>
            <person name="Cardaioli E."/>
            <person name="Iannotti N."/>
            <person name="Marturano G."/>
            <person name="Paoli F."/>
            <person name="Bruttini M."/>
            <person name="Carapelli A."/>
            <person name="Frati F."/>
            <person name="Nardi F."/>
        </authorList>
    </citation>
    <scope>NUCLEOTIDE SEQUENCE [LARGE SCALE GENOMIC DNA]</scope>
    <source>
        <strain evidence="14">DMR45628</strain>
    </source>
</reference>
<evidence type="ECO:0000256" key="8">
    <source>
        <dbReference type="ARBA" id="ARBA00023136"/>
    </source>
</evidence>
<evidence type="ECO:0000256" key="3">
    <source>
        <dbReference type="ARBA" id="ARBA00004760"/>
    </source>
</evidence>
<comment type="subcellular location">
    <subcellularLocation>
        <location evidence="1">Endomembrane system</location>
        <topology evidence="1">Multi-pass membrane protein</topology>
    </subcellularLocation>
    <subcellularLocation>
        <location evidence="2">Endoplasmic reticulum membrane</location>
    </subcellularLocation>
</comment>
<feature type="transmembrane region" description="Helical" evidence="12">
    <location>
        <begin position="201"/>
        <end position="220"/>
    </location>
</feature>
<dbReference type="Pfam" id="PF03798">
    <property type="entry name" value="TRAM_LAG1_CLN8"/>
    <property type="match status" value="1"/>
</dbReference>
<comment type="pathway">
    <text evidence="4">Sphingolipid metabolism.</text>
</comment>
<dbReference type="InterPro" id="IPR016439">
    <property type="entry name" value="Lag1/Lac1-like"/>
</dbReference>
<dbReference type="InterPro" id="IPR006634">
    <property type="entry name" value="TLC-dom"/>
</dbReference>
<dbReference type="CDD" id="cd00086">
    <property type="entry name" value="homeodomain"/>
    <property type="match status" value="1"/>
</dbReference>
<feature type="transmembrane region" description="Helical" evidence="12">
    <location>
        <begin position="161"/>
        <end position="181"/>
    </location>
</feature>
<accession>A0AAW1N7K2</accession>
<dbReference type="FunFam" id="1.10.10.60:FF:000020">
    <property type="entry name" value="Ceramide synthase 5"/>
    <property type="match status" value="1"/>
</dbReference>
<evidence type="ECO:0000256" key="12">
    <source>
        <dbReference type="SAM" id="Phobius"/>
    </source>
</evidence>
<dbReference type="GO" id="GO:0003677">
    <property type="term" value="F:DNA binding"/>
    <property type="evidence" value="ECO:0007669"/>
    <property type="project" value="InterPro"/>
</dbReference>
<name>A0AAW1N7K2_POPJA</name>
<evidence type="ECO:0000256" key="2">
    <source>
        <dbReference type="ARBA" id="ARBA00004586"/>
    </source>
</evidence>
<dbReference type="PANTHER" id="PTHR12560:SF0">
    <property type="entry name" value="LD18904P"/>
    <property type="match status" value="1"/>
</dbReference>
<dbReference type="AlphaFoldDB" id="A0AAW1N7K2"/>
<comment type="catalytic activity">
    <reaction evidence="9">
        <text>sphinganine + octadecanoyl-CoA = N-(octadecanoyl)-sphinganine + CoA + H(+)</text>
        <dbReference type="Rhea" id="RHEA:36547"/>
        <dbReference type="ChEBI" id="CHEBI:15378"/>
        <dbReference type="ChEBI" id="CHEBI:57287"/>
        <dbReference type="ChEBI" id="CHEBI:57394"/>
        <dbReference type="ChEBI" id="CHEBI:57817"/>
        <dbReference type="ChEBI" id="CHEBI:67033"/>
    </reaction>
    <physiologicalReaction direction="left-to-right" evidence="9">
        <dbReference type="Rhea" id="RHEA:36548"/>
    </physiologicalReaction>
</comment>
<sequence length="415" mass="48444">MAGILKTVNGAFWSEYVWLPPNVTWEDVAPGSREGILTTDYRHLYIPLPMALVLLTIRYCLEKYWFGPVGISLGIKNSRPKKAPNNPVLEKAFLSNHKQLKHKHIQGLAKQLDFNLNFTQIQGLAKQLDWSERQVERWLRLRRSQEKPTTLVKFTENAWRCLYYIFSFCYGLIILWDKPWLWNINECWNGYPFQSITNDSWWYYMFSLSFYWSLCVSQFFDNKRKDFWQMFVHHIATIILMSFSWVCNLVRIGTLVLVTHDCADIFLEAAKMAKYAGYQRICDAIFAFFTVLWIVTRLGVFPFWIIHNTTIVTPTLLPVFPAYYIFNGLLLLLLSLHIVWTYLILKIAYKANGLLLLLLSLHIVWTYLILKIAYKALMAGQMEGDIRSSSSNYSDSSKSQNLMNGNKIGSSSPLR</sequence>
<keyword evidence="8 10" id="KW-0472">Membrane</keyword>
<evidence type="ECO:0000313" key="15">
    <source>
        <dbReference type="Proteomes" id="UP001458880"/>
    </source>
</evidence>
<feature type="transmembrane region" description="Helical" evidence="12">
    <location>
        <begin position="354"/>
        <end position="374"/>
    </location>
</feature>
<dbReference type="InterPro" id="IPR001356">
    <property type="entry name" value="HD"/>
</dbReference>
<dbReference type="PIRSF" id="PIRSF005225">
    <property type="entry name" value="LAG1_LAC1"/>
    <property type="match status" value="1"/>
</dbReference>
<dbReference type="GO" id="GO:0050291">
    <property type="term" value="F:sphingosine N-acyltransferase activity"/>
    <property type="evidence" value="ECO:0007669"/>
    <property type="project" value="InterPro"/>
</dbReference>
<keyword evidence="15" id="KW-1185">Reference proteome</keyword>
<feature type="compositionally biased region" description="Polar residues" evidence="11">
    <location>
        <begin position="400"/>
        <end position="415"/>
    </location>
</feature>
<evidence type="ECO:0000256" key="6">
    <source>
        <dbReference type="ARBA" id="ARBA00022989"/>
    </source>
</evidence>
<dbReference type="PANTHER" id="PTHR12560">
    <property type="entry name" value="LONGEVITY ASSURANCE FACTOR 1 LAG1"/>
    <property type="match status" value="1"/>
</dbReference>
<evidence type="ECO:0000256" key="7">
    <source>
        <dbReference type="ARBA" id="ARBA00023098"/>
    </source>
</evidence>
<organism evidence="14 15">
    <name type="scientific">Popillia japonica</name>
    <name type="common">Japanese beetle</name>
    <dbReference type="NCBI Taxonomy" id="7064"/>
    <lineage>
        <taxon>Eukaryota</taxon>
        <taxon>Metazoa</taxon>
        <taxon>Ecdysozoa</taxon>
        <taxon>Arthropoda</taxon>
        <taxon>Hexapoda</taxon>
        <taxon>Insecta</taxon>
        <taxon>Pterygota</taxon>
        <taxon>Neoptera</taxon>
        <taxon>Endopterygota</taxon>
        <taxon>Coleoptera</taxon>
        <taxon>Polyphaga</taxon>
        <taxon>Scarabaeiformia</taxon>
        <taxon>Scarabaeidae</taxon>
        <taxon>Rutelinae</taxon>
        <taxon>Popillia</taxon>
    </lineage>
</organism>
<dbReference type="GO" id="GO:0046513">
    <property type="term" value="P:ceramide biosynthetic process"/>
    <property type="evidence" value="ECO:0007669"/>
    <property type="project" value="InterPro"/>
</dbReference>
<evidence type="ECO:0000256" key="1">
    <source>
        <dbReference type="ARBA" id="ARBA00004127"/>
    </source>
</evidence>
<feature type="domain" description="TLC" evidence="13">
    <location>
        <begin position="152"/>
        <end position="353"/>
    </location>
</feature>
<evidence type="ECO:0000256" key="11">
    <source>
        <dbReference type="SAM" id="MobiDB-lite"/>
    </source>
</evidence>
<evidence type="ECO:0000256" key="4">
    <source>
        <dbReference type="ARBA" id="ARBA00004991"/>
    </source>
</evidence>
<keyword evidence="5 10" id="KW-0812">Transmembrane</keyword>
<evidence type="ECO:0000259" key="13">
    <source>
        <dbReference type="PROSITE" id="PS50922"/>
    </source>
</evidence>
<dbReference type="Gene3D" id="1.10.10.60">
    <property type="entry name" value="Homeodomain-like"/>
    <property type="match status" value="2"/>
</dbReference>
<feature type="transmembrane region" description="Helical" evidence="12">
    <location>
        <begin position="324"/>
        <end position="345"/>
    </location>
</feature>
<dbReference type="SMART" id="SM00724">
    <property type="entry name" value="TLC"/>
    <property type="match status" value="1"/>
</dbReference>
<evidence type="ECO:0000256" key="10">
    <source>
        <dbReference type="PROSITE-ProRule" id="PRU00205"/>
    </source>
</evidence>
<protein>
    <submittedName>
        <fullName evidence="14">TLC domain</fullName>
    </submittedName>
</protein>
<dbReference type="Proteomes" id="UP001458880">
    <property type="component" value="Unassembled WGS sequence"/>
</dbReference>
<evidence type="ECO:0000256" key="5">
    <source>
        <dbReference type="ARBA" id="ARBA00022692"/>
    </source>
</evidence>